<sequence length="171" mass="19490">VFLLRIQILLIISLGFGANYFKPNLSTLSRIQETSVSLNIPDTLRLVGIMTQFQQEVPNNSKTSGDGKFLVSGAENYIHFYNSENSRCEGFLVDRPPHTSTYFQKQLEAVGNYYINVSDSNLLYTSTIIKDKYYQVSKEMEYYATGDTRLVEFFTEALDSAQIDINTYLNS</sequence>
<feature type="non-terminal residue" evidence="1">
    <location>
        <position position="1"/>
    </location>
</feature>
<dbReference type="EMBL" id="UINC01112809">
    <property type="protein sequence ID" value="SVC82006.1"/>
    <property type="molecule type" value="Genomic_DNA"/>
</dbReference>
<proteinExistence type="predicted"/>
<feature type="non-terminal residue" evidence="1">
    <location>
        <position position="171"/>
    </location>
</feature>
<evidence type="ECO:0000313" key="1">
    <source>
        <dbReference type="EMBL" id="SVC82006.1"/>
    </source>
</evidence>
<protein>
    <submittedName>
        <fullName evidence="1">Uncharacterized protein</fullName>
    </submittedName>
</protein>
<reference evidence="1" key="1">
    <citation type="submission" date="2018-05" db="EMBL/GenBank/DDBJ databases">
        <authorList>
            <person name="Lanie J.A."/>
            <person name="Ng W.-L."/>
            <person name="Kazmierczak K.M."/>
            <person name="Andrzejewski T.M."/>
            <person name="Davidsen T.M."/>
            <person name="Wayne K.J."/>
            <person name="Tettelin H."/>
            <person name="Glass J.I."/>
            <person name="Rusch D."/>
            <person name="Podicherti R."/>
            <person name="Tsui H.-C.T."/>
            <person name="Winkler M.E."/>
        </authorList>
    </citation>
    <scope>NUCLEOTIDE SEQUENCE</scope>
</reference>
<dbReference type="AlphaFoldDB" id="A0A382Q9B3"/>
<accession>A0A382Q9B3</accession>
<gene>
    <name evidence="1" type="ORF">METZ01_LOCUS334860</name>
</gene>
<organism evidence="1">
    <name type="scientific">marine metagenome</name>
    <dbReference type="NCBI Taxonomy" id="408172"/>
    <lineage>
        <taxon>unclassified sequences</taxon>
        <taxon>metagenomes</taxon>
        <taxon>ecological metagenomes</taxon>
    </lineage>
</organism>
<name>A0A382Q9B3_9ZZZZ</name>